<evidence type="ECO:0000313" key="2">
    <source>
        <dbReference type="Proteomes" id="UP000587527"/>
    </source>
</evidence>
<accession>A0A841BLJ2</accession>
<name>A0A841BLJ2_9ACTN</name>
<evidence type="ECO:0008006" key="3">
    <source>
        <dbReference type="Google" id="ProtNLM"/>
    </source>
</evidence>
<gene>
    <name evidence="1" type="ORF">F4553_002533</name>
</gene>
<dbReference type="AlphaFoldDB" id="A0A841BLJ2"/>
<comment type="caution">
    <text evidence="1">The sequence shown here is derived from an EMBL/GenBank/DDBJ whole genome shotgun (WGS) entry which is preliminary data.</text>
</comment>
<dbReference type="PANTHER" id="PTHR34613:SF1">
    <property type="entry name" value="SLL6017 PROTEIN"/>
    <property type="match status" value="1"/>
</dbReference>
<sequence length="293" mass="32445">MPSSLHEGLIEVFRQRPAFAADLIAGLFELDVPAWQHARLDSGDLPDLTPTEYRADVVVTLLAGEQAVLAVIVEIQLKPDAAKRRTWPVYLTTLHARLRCPTVLLVLSPDSRSAEWCAQPIHIGHPGWELRPLVLGPQQVPVVTDATEAADNPELSLLSVMAHSQDPQRDKIFDSFLRALRTLEDEQASLYADLVLAALPIATRHHLEALMSTGTYEYQSDFARRYFFEGKAEGTAEGEARGEVRSLLAVLAARGFDVPAAARERITSCTDLDQLEEWIGRAVTIKTMAELFD</sequence>
<protein>
    <recommendedName>
        <fullName evidence="3">Rpn family recombination-promoting nuclease/putative transposase</fullName>
    </recommendedName>
</protein>
<dbReference type="Proteomes" id="UP000587527">
    <property type="component" value="Unassembled WGS sequence"/>
</dbReference>
<dbReference type="RefSeq" id="WP_184835593.1">
    <property type="nucleotide sequence ID" value="NZ_JACHMN010000002.1"/>
</dbReference>
<evidence type="ECO:0000313" key="1">
    <source>
        <dbReference type="EMBL" id="MBB5869154.1"/>
    </source>
</evidence>
<proteinExistence type="predicted"/>
<dbReference type="PANTHER" id="PTHR34613">
    <property type="entry name" value="SLL0800 PROTEIN"/>
    <property type="match status" value="1"/>
</dbReference>
<dbReference type="EMBL" id="JACHMN010000002">
    <property type="protein sequence ID" value="MBB5869154.1"/>
    <property type="molecule type" value="Genomic_DNA"/>
</dbReference>
<keyword evidence="2" id="KW-1185">Reference proteome</keyword>
<organism evidence="1 2">
    <name type="scientific">Allocatelliglobosispora scoriae</name>
    <dbReference type="NCBI Taxonomy" id="643052"/>
    <lineage>
        <taxon>Bacteria</taxon>
        <taxon>Bacillati</taxon>
        <taxon>Actinomycetota</taxon>
        <taxon>Actinomycetes</taxon>
        <taxon>Micromonosporales</taxon>
        <taxon>Micromonosporaceae</taxon>
        <taxon>Allocatelliglobosispora</taxon>
    </lineage>
</organism>
<reference evidence="1 2" key="1">
    <citation type="submission" date="2020-08" db="EMBL/GenBank/DDBJ databases">
        <title>Sequencing the genomes of 1000 actinobacteria strains.</title>
        <authorList>
            <person name="Klenk H.-P."/>
        </authorList>
    </citation>
    <scope>NUCLEOTIDE SEQUENCE [LARGE SCALE GENOMIC DNA]</scope>
    <source>
        <strain evidence="1 2">DSM 45362</strain>
    </source>
</reference>